<keyword evidence="3" id="KW-1185">Reference proteome</keyword>
<reference evidence="2 3" key="1">
    <citation type="journal article" date="2014" name="Genome Announc.">
        <title>Genome Sequence and Methylome of Soil Bacterium Gemmatirosa kalamazoonensis KBS708T, a Member of the Rarely Cultivated Gemmatimonadetes Phylum.</title>
        <authorList>
            <person name="Debruyn J.M."/>
            <person name="Radosevich M."/>
            <person name="Wommack K.E."/>
            <person name="Polson S.W."/>
            <person name="Hauser L.J."/>
            <person name="Fawaz M.N."/>
            <person name="Korlach J."/>
            <person name="Tsai Y.C."/>
        </authorList>
    </citation>
    <scope>NUCLEOTIDE SEQUENCE [LARGE SCALE GENOMIC DNA]</scope>
    <source>
        <strain evidence="2 3">KBS708</strain>
    </source>
</reference>
<evidence type="ECO:0000313" key="3">
    <source>
        <dbReference type="Proteomes" id="UP000019151"/>
    </source>
</evidence>
<gene>
    <name evidence="2" type="ORF">J421_3722</name>
</gene>
<dbReference type="KEGG" id="gba:J421_3722"/>
<name>W0RJL1_9BACT</name>
<dbReference type="Proteomes" id="UP000019151">
    <property type="component" value="Chromosome"/>
</dbReference>
<organism evidence="2 3">
    <name type="scientific">Gemmatirosa kalamazoonensis</name>
    <dbReference type="NCBI Taxonomy" id="861299"/>
    <lineage>
        <taxon>Bacteria</taxon>
        <taxon>Pseudomonadati</taxon>
        <taxon>Gemmatimonadota</taxon>
        <taxon>Gemmatimonadia</taxon>
        <taxon>Gemmatimonadales</taxon>
        <taxon>Gemmatimonadaceae</taxon>
        <taxon>Gemmatirosa</taxon>
    </lineage>
</organism>
<dbReference type="InParanoid" id="W0RJL1"/>
<protein>
    <submittedName>
        <fullName evidence="2">Uncharacterized protein</fullName>
    </submittedName>
</protein>
<accession>W0RJL1</accession>
<evidence type="ECO:0000313" key="2">
    <source>
        <dbReference type="EMBL" id="AHG91259.1"/>
    </source>
</evidence>
<sequence>MVALGACDDASRTQLSPSIPSLSSSSTAVRVATVQRRTPLGDDVTRRVVVDRNGAVIRLDAAGLKVKVPSNALPAGTESLEITVTAIAGSQFAYEFEPSGATFTRPLEIEQDIRDAVVDGHDGGSPIVSYFKTRSDVDAAAGTANSFEDLNTSMDVRGHKLRTDIWHFSGYIVSWGRH</sequence>
<feature type="region of interest" description="Disordered" evidence="1">
    <location>
        <begin position="1"/>
        <end position="23"/>
    </location>
</feature>
<evidence type="ECO:0000256" key="1">
    <source>
        <dbReference type="SAM" id="MobiDB-lite"/>
    </source>
</evidence>
<proteinExistence type="predicted"/>
<dbReference type="AlphaFoldDB" id="W0RJL1"/>
<dbReference type="HOGENOM" id="CLU_1259916_0_0_0"/>
<dbReference type="EMBL" id="CP007128">
    <property type="protein sequence ID" value="AHG91259.1"/>
    <property type="molecule type" value="Genomic_DNA"/>
</dbReference>